<dbReference type="InterPro" id="IPR017441">
    <property type="entry name" value="Protein_kinase_ATP_BS"/>
</dbReference>
<keyword evidence="9" id="KW-0927">Auxin signaling pathway</keyword>
<dbReference type="Pfam" id="PF00564">
    <property type="entry name" value="PB1"/>
    <property type="match status" value="1"/>
</dbReference>
<evidence type="ECO:0000256" key="4">
    <source>
        <dbReference type="ARBA" id="ARBA00022553"/>
    </source>
</evidence>
<evidence type="ECO:0000256" key="9">
    <source>
        <dbReference type="ARBA" id="ARBA00023294"/>
    </source>
</evidence>
<feature type="compositionally biased region" description="Basic and acidic residues" evidence="11">
    <location>
        <begin position="788"/>
        <end position="797"/>
    </location>
</feature>
<dbReference type="PROSITE" id="PS00108">
    <property type="entry name" value="PROTEIN_KINASE_ST"/>
    <property type="match status" value="1"/>
</dbReference>
<protein>
    <recommendedName>
        <fullName evidence="12">Protein kinase domain-containing protein</fullName>
    </recommendedName>
</protein>
<dbReference type="SUPFAM" id="SSF54277">
    <property type="entry name" value="CAD &amp; PB1 domains"/>
    <property type="match status" value="1"/>
</dbReference>
<keyword evidence="4" id="KW-0597">Phosphoprotein</keyword>
<reference evidence="13" key="1">
    <citation type="submission" date="2019-03" db="EMBL/GenBank/DDBJ databases">
        <title>WGS assembly of Setaria viridis.</title>
        <authorList>
            <person name="Huang P."/>
            <person name="Jenkins J."/>
            <person name="Grimwood J."/>
            <person name="Barry K."/>
            <person name="Healey A."/>
            <person name="Mamidi S."/>
            <person name="Sreedasyam A."/>
            <person name="Shu S."/>
            <person name="Feldman M."/>
            <person name="Wu J."/>
            <person name="Yu Y."/>
            <person name="Chen C."/>
            <person name="Johnson J."/>
            <person name="Rokhsar D."/>
            <person name="Baxter I."/>
            <person name="Schmutz J."/>
            <person name="Brutnell T."/>
            <person name="Kellogg E."/>
        </authorList>
    </citation>
    <scope>NUCLEOTIDE SEQUENCE [LARGE SCALE GENOMIC DNA]</scope>
</reference>
<dbReference type="GO" id="GO:0005737">
    <property type="term" value="C:cytoplasm"/>
    <property type="evidence" value="ECO:0007669"/>
    <property type="project" value="UniProtKB-SubCell"/>
</dbReference>
<dbReference type="Pfam" id="PF07714">
    <property type="entry name" value="PK_Tyr_Ser-Thr"/>
    <property type="match status" value="1"/>
</dbReference>
<sequence length="1119" mass="122607">MNNQVGSNHQKNLNVVYQDLTKDQGLSRFDSENLLDVSTTVFPLKGIMDPTKLVHLKTIPSENGLKTVENSSDSLLDMVSESPLAGKVKFMCSFGGKILPRPSDGKLRYVGGETRLISINRNFSWKELMQKTLTICSQPHIIKYQLPDEDLDALISLSCDEDFQNMMEEYDNLEKANGSVRLRIFLVSLTECEDPSLDSKSLESEPEYHFVVAVNNLARLDRSISGNNLTSHSNHQLDNSPVPYGDSPLCQTNTQTGAKDSLGAALNESSSQFFLAPYTQQMVVESSTTPSPCSGQQRTKQQSRMQPPADESTTNVNRSEVCNSSNLKAMPPGHINKKQNDADKSIGIGSPMQHPHIQRQVKGLAGNDSDLIPCTNYGISTPVEASLYSEKASVHPENAGWAPGQQEHTAQILGMTHAFSDPLLKNLNDVPASNMSLPAGSYITQSFSHKICQSNELERTSKTRPAFECVKPPDIARTDEPNFLVSNHIHQRYDQGVIGPDSSQPPVSSQHEILSSNVTQKGHDGGPVVQQQDKSAGPSDAPWSNFVDAGLIYPTHGARLSSYELDALESSVPKPMRATDHSLSYLLNVSQGGGNSNHGSHIEKPNSGLIDYGTTGYVHGNDKVAPEPHKVFPINTSEAFVLQRTMVNVESSVHQNGNVCQSSVHNSGLATTPHVGLIDTDLSMNLHGNGGLPLSSSQNPIIDGVPRREDPHHDWGNITCPEVVIGFDHTIITNESMKLPHRMHDNGHMNVPVIVEDVTDNMPSGIPSSSSVIPQVVIAAEERQEVIMSSQKDDDTRSNGAEFANEDHDGAVDGSISDAAVAELEASMYGLQIIKNGDLEELRELGSGTFGTVYYGKWRGTDVAIKRIKKSCFAGRSSEQEKLTNDFWREAQILSKLHHPNVVAFYGVVPDGTGGTLATVTEFMVNGSLRNVLLRKDRMLDRRRKLTIAMDAAFGMEYLHSKSIVHFDLKCDNLLVNLRDPQRPICKVGDFGLSRIKRNTLVSGGVRGTLPWMAPELLNGSSSRVSEKVDVFSFGIVLWEILTGEEPYANMHCGAIIGGIVNNTLRPPIPENCDPDWRKLMEQCWSANPDVRPSFTEVTDRLRAMPPVLQSRGQAPGNR</sequence>
<dbReference type="SMART" id="SM00220">
    <property type="entry name" value="S_TKc"/>
    <property type="match status" value="1"/>
</dbReference>
<feature type="region of interest" description="Disordered" evidence="11">
    <location>
        <begin position="517"/>
        <end position="541"/>
    </location>
</feature>
<dbReference type="Gene3D" id="1.10.510.10">
    <property type="entry name" value="Transferase(Phosphotransferase) domain 1"/>
    <property type="match status" value="1"/>
</dbReference>
<keyword evidence="3" id="KW-0723">Serine/threonine-protein kinase</keyword>
<dbReference type="OMA" id="FANEDHD"/>
<feature type="binding site" evidence="10">
    <location>
        <position position="870"/>
    </location>
    <ligand>
        <name>ATP</name>
        <dbReference type="ChEBI" id="CHEBI:30616"/>
    </ligand>
</feature>
<keyword evidence="14" id="KW-1185">Reference proteome</keyword>
<comment type="subcellular location">
    <subcellularLocation>
        <location evidence="1">Cytoplasm</location>
    </subcellularLocation>
</comment>
<organism evidence="13 14">
    <name type="scientific">Setaria viridis</name>
    <name type="common">Green bristlegrass</name>
    <name type="synonym">Setaria italica subsp. viridis</name>
    <dbReference type="NCBI Taxonomy" id="4556"/>
    <lineage>
        <taxon>Eukaryota</taxon>
        <taxon>Viridiplantae</taxon>
        <taxon>Streptophyta</taxon>
        <taxon>Embryophyta</taxon>
        <taxon>Tracheophyta</taxon>
        <taxon>Spermatophyta</taxon>
        <taxon>Magnoliopsida</taxon>
        <taxon>Liliopsida</taxon>
        <taxon>Poales</taxon>
        <taxon>Poaceae</taxon>
        <taxon>PACMAD clade</taxon>
        <taxon>Panicoideae</taxon>
        <taxon>Panicodae</taxon>
        <taxon>Paniceae</taxon>
        <taxon>Cenchrinae</taxon>
        <taxon>Setaria</taxon>
    </lineage>
</organism>
<feature type="domain" description="Protein kinase" evidence="12">
    <location>
        <begin position="839"/>
        <end position="1109"/>
    </location>
</feature>
<evidence type="ECO:0000256" key="3">
    <source>
        <dbReference type="ARBA" id="ARBA00022527"/>
    </source>
</evidence>
<keyword evidence="6 10" id="KW-0547">Nucleotide-binding</keyword>
<name>A0A4V6DAG4_SETVI</name>
<dbReference type="PANTHER" id="PTHR23257">
    <property type="entry name" value="SERINE-THREONINE PROTEIN KINASE"/>
    <property type="match status" value="1"/>
</dbReference>
<dbReference type="InterPro" id="IPR000719">
    <property type="entry name" value="Prot_kinase_dom"/>
</dbReference>
<dbReference type="Proteomes" id="UP000298652">
    <property type="component" value="Chromosome 3"/>
</dbReference>
<evidence type="ECO:0000313" key="13">
    <source>
        <dbReference type="EMBL" id="TKW29366.1"/>
    </source>
</evidence>
<dbReference type="FunFam" id="1.10.510.10:FF:000142">
    <property type="entry name" value="Octicosapeptide/phox/Bem1p domain kinase superfamily protein"/>
    <property type="match status" value="1"/>
</dbReference>
<dbReference type="PROSITE" id="PS50011">
    <property type="entry name" value="PROTEIN_KINASE_DOM"/>
    <property type="match status" value="1"/>
</dbReference>
<evidence type="ECO:0000256" key="6">
    <source>
        <dbReference type="ARBA" id="ARBA00022741"/>
    </source>
</evidence>
<dbReference type="Gene3D" id="3.10.20.90">
    <property type="entry name" value="Phosphatidylinositol 3-kinase Catalytic Subunit, Chain A, domain 1"/>
    <property type="match status" value="1"/>
</dbReference>
<evidence type="ECO:0000256" key="1">
    <source>
        <dbReference type="ARBA" id="ARBA00004496"/>
    </source>
</evidence>
<dbReference type="CDD" id="cd13999">
    <property type="entry name" value="STKc_MAP3K-like"/>
    <property type="match status" value="1"/>
</dbReference>
<dbReference type="Gene3D" id="3.30.200.20">
    <property type="entry name" value="Phosphorylase Kinase, domain 1"/>
    <property type="match status" value="1"/>
</dbReference>
<dbReference type="SUPFAM" id="SSF56112">
    <property type="entry name" value="Protein kinase-like (PK-like)"/>
    <property type="match status" value="1"/>
</dbReference>
<evidence type="ECO:0000256" key="5">
    <source>
        <dbReference type="ARBA" id="ARBA00022679"/>
    </source>
</evidence>
<dbReference type="GO" id="GO:0005524">
    <property type="term" value="F:ATP binding"/>
    <property type="evidence" value="ECO:0007669"/>
    <property type="project" value="UniProtKB-UniRule"/>
</dbReference>
<keyword evidence="7" id="KW-0418">Kinase</keyword>
<dbReference type="InterPro" id="IPR008271">
    <property type="entry name" value="Ser/Thr_kinase_AS"/>
</dbReference>
<gene>
    <name evidence="13" type="ORF">SEVIR_3G391000v2</name>
</gene>
<dbReference type="GO" id="GO:0004674">
    <property type="term" value="F:protein serine/threonine kinase activity"/>
    <property type="evidence" value="ECO:0007669"/>
    <property type="project" value="UniProtKB-KW"/>
</dbReference>
<dbReference type="CDD" id="cd06410">
    <property type="entry name" value="PB1_UP2"/>
    <property type="match status" value="1"/>
</dbReference>
<keyword evidence="5" id="KW-0808">Transferase</keyword>
<dbReference type="GO" id="GO:0009734">
    <property type="term" value="P:auxin-activated signaling pathway"/>
    <property type="evidence" value="ECO:0007669"/>
    <property type="project" value="UniProtKB-KW"/>
</dbReference>
<dbReference type="AlphaFoldDB" id="A0A4V6DAG4"/>
<dbReference type="FunFam" id="3.30.200.20:FF:000081">
    <property type="entry name" value="Octicosapeptide/phox/Bem1p domain kinase superfamily protein"/>
    <property type="match status" value="1"/>
</dbReference>
<dbReference type="InterPro" id="IPR000270">
    <property type="entry name" value="PB1_dom"/>
</dbReference>
<evidence type="ECO:0000256" key="7">
    <source>
        <dbReference type="ARBA" id="ARBA00022777"/>
    </source>
</evidence>
<dbReference type="InterPro" id="IPR001245">
    <property type="entry name" value="Ser-Thr/Tyr_kinase_cat_dom"/>
</dbReference>
<evidence type="ECO:0000256" key="11">
    <source>
        <dbReference type="SAM" id="MobiDB-lite"/>
    </source>
</evidence>
<dbReference type="EMBL" id="CM016554">
    <property type="protein sequence ID" value="TKW29366.1"/>
    <property type="molecule type" value="Genomic_DNA"/>
</dbReference>
<proteinExistence type="predicted"/>
<feature type="region of interest" description="Disordered" evidence="11">
    <location>
        <begin position="285"/>
        <end position="318"/>
    </location>
</feature>
<accession>A0A4V6DAG4</accession>
<evidence type="ECO:0000256" key="2">
    <source>
        <dbReference type="ARBA" id="ARBA00022490"/>
    </source>
</evidence>
<dbReference type="GO" id="GO:0010928">
    <property type="term" value="P:regulation of auxin mediated signaling pathway"/>
    <property type="evidence" value="ECO:0007669"/>
    <property type="project" value="UniProtKB-ARBA"/>
</dbReference>
<dbReference type="PROSITE" id="PS00107">
    <property type="entry name" value="PROTEIN_KINASE_ATP"/>
    <property type="match status" value="1"/>
</dbReference>
<dbReference type="FunFam" id="3.10.20.90:FF:000058">
    <property type="entry name" value="Octicosapeptide/phox/Bem1p domain kinase superfamily protein"/>
    <property type="match status" value="1"/>
</dbReference>
<keyword evidence="8 10" id="KW-0067">ATP-binding</keyword>
<evidence type="ECO:0000256" key="10">
    <source>
        <dbReference type="PROSITE-ProRule" id="PRU10141"/>
    </source>
</evidence>
<feature type="region of interest" description="Disordered" evidence="11">
    <location>
        <begin position="788"/>
        <end position="812"/>
    </location>
</feature>
<dbReference type="PRINTS" id="PR00109">
    <property type="entry name" value="TYRKINASE"/>
</dbReference>
<dbReference type="PANTHER" id="PTHR23257:SF948">
    <property type="entry name" value="OS12G0594300 PROTEIN"/>
    <property type="match status" value="1"/>
</dbReference>
<dbReference type="Gramene" id="TKW29366">
    <property type="protein sequence ID" value="TKW29366"/>
    <property type="gene ID" value="SEVIR_3G391000v2"/>
</dbReference>
<dbReference type="InterPro" id="IPR011009">
    <property type="entry name" value="Kinase-like_dom_sf"/>
</dbReference>
<evidence type="ECO:0000256" key="8">
    <source>
        <dbReference type="ARBA" id="ARBA00022840"/>
    </source>
</evidence>
<dbReference type="InterPro" id="IPR050167">
    <property type="entry name" value="Ser_Thr_protein_kinase"/>
</dbReference>
<dbReference type="SMART" id="SM00666">
    <property type="entry name" value="PB1"/>
    <property type="match status" value="1"/>
</dbReference>
<evidence type="ECO:0000313" key="14">
    <source>
        <dbReference type="Proteomes" id="UP000298652"/>
    </source>
</evidence>
<evidence type="ECO:0000259" key="12">
    <source>
        <dbReference type="PROSITE" id="PS50011"/>
    </source>
</evidence>
<keyword evidence="2" id="KW-0963">Cytoplasm</keyword>